<dbReference type="EMBL" id="JAUNZN010000001">
    <property type="protein sequence ID" value="KAK4830380.1"/>
    <property type="molecule type" value="Genomic_DNA"/>
</dbReference>
<protein>
    <submittedName>
        <fullName evidence="1">Uncharacterized protein</fullName>
    </submittedName>
</protein>
<evidence type="ECO:0000313" key="1">
    <source>
        <dbReference type="EMBL" id="KAK4830380.1"/>
    </source>
</evidence>
<proteinExistence type="predicted"/>
<sequence length="181" mass="19904">MSTVACDGGSKASYIQDSELLLELLFVDWSRMGRLLSLQSHGWWCGTDGARVTSRLFSGPCKQSRPMTCSIMPFEEEASSVTTKKNQGVPLLTIGSSSWLQRGEVLQCSNRFRGPPLDPPQQVHVFPVLVTPELDAVLQPLEKQGLRAGPKLLHCSDGPSRVYSCLSVSQRDRVCCCTSCR</sequence>
<dbReference type="AlphaFoldDB" id="A0AAN7PGP1"/>
<evidence type="ECO:0000313" key="2">
    <source>
        <dbReference type="Proteomes" id="UP001333110"/>
    </source>
</evidence>
<gene>
    <name evidence="1" type="ORF">QYF61_010607</name>
</gene>
<name>A0AAN7PGP1_MYCAM</name>
<dbReference type="Proteomes" id="UP001333110">
    <property type="component" value="Unassembled WGS sequence"/>
</dbReference>
<reference evidence="1 2" key="1">
    <citation type="journal article" date="2023" name="J. Hered.">
        <title>Chromosome-level genome of the wood stork (Mycteria americana) provides insight into avian chromosome evolution.</title>
        <authorList>
            <person name="Flamio R. Jr."/>
            <person name="Ramstad K.M."/>
        </authorList>
    </citation>
    <scope>NUCLEOTIDE SEQUENCE [LARGE SCALE GENOMIC DNA]</scope>
    <source>
        <strain evidence="1">JAX WOST 10</strain>
    </source>
</reference>
<keyword evidence="2" id="KW-1185">Reference proteome</keyword>
<comment type="caution">
    <text evidence="1">The sequence shown here is derived from an EMBL/GenBank/DDBJ whole genome shotgun (WGS) entry which is preliminary data.</text>
</comment>
<accession>A0AAN7PGP1</accession>
<organism evidence="1 2">
    <name type="scientific">Mycteria americana</name>
    <name type="common">Wood stork</name>
    <dbReference type="NCBI Taxonomy" id="33587"/>
    <lineage>
        <taxon>Eukaryota</taxon>
        <taxon>Metazoa</taxon>
        <taxon>Chordata</taxon>
        <taxon>Craniata</taxon>
        <taxon>Vertebrata</taxon>
        <taxon>Euteleostomi</taxon>
        <taxon>Archelosauria</taxon>
        <taxon>Archosauria</taxon>
        <taxon>Dinosauria</taxon>
        <taxon>Saurischia</taxon>
        <taxon>Theropoda</taxon>
        <taxon>Coelurosauria</taxon>
        <taxon>Aves</taxon>
        <taxon>Neognathae</taxon>
        <taxon>Neoaves</taxon>
        <taxon>Aequornithes</taxon>
        <taxon>Ciconiiformes</taxon>
        <taxon>Ciconiidae</taxon>
        <taxon>Mycteria</taxon>
    </lineage>
</organism>